<dbReference type="PANTHER" id="PTHR34853">
    <property type="match status" value="1"/>
</dbReference>
<evidence type="ECO:0000313" key="1">
    <source>
        <dbReference type="EMBL" id="MFF0543891.1"/>
    </source>
</evidence>
<keyword evidence="2" id="KW-1185">Reference proteome</keyword>
<evidence type="ECO:0000313" key="2">
    <source>
        <dbReference type="Proteomes" id="UP001601444"/>
    </source>
</evidence>
<gene>
    <name evidence="1" type="ORF">ACFYTF_13755</name>
</gene>
<dbReference type="Proteomes" id="UP001601444">
    <property type="component" value="Unassembled WGS sequence"/>
</dbReference>
<dbReference type="Gene3D" id="3.40.50.1820">
    <property type="entry name" value="alpha/beta hydrolase"/>
    <property type="match status" value="1"/>
</dbReference>
<sequence length="450" mass="47329">MNPDRHLTAADEPWPAPDPAVLPADDAFHVPPAGFAALPPGTVLRYRPVRLAAFGLVPLRLTAWQLLYRTADLHGAPEVAVTTVVAAGAPEPGRVRPLLSFQCAIDAVSSRGFPSYALRHRSRALGSFPQVEMLCFADALARGWVLSIPDHEGALGAWGAPREPGHRTLDGVRAAMAFAPLGLSTDSPVGLWGYSGGGLATAWAAELAPTYAPELTIAGAVLGSPVGDLVATFHRLNGGLHAGLPTLVVAGLRRVYPALDRVIEECFTEAGRTLLDRAAGWTTGLAVARLARYDINRHALMPLTDVLALPQIEAVFDDLRLGTQAPAAPLLVVQSVGDQIIAVADIDALVERYRDHGAAVTYLRDRLSEHISLLPLSAPLSMNWLADRFAGAPAAEPGTRTVWSVLGLPEGRRGLAGLARAALGVLAGRVGVTAPPAPDRDTAATREQAA</sequence>
<dbReference type="SUPFAM" id="SSF53474">
    <property type="entry name" value="alpha/beta-Hydrolases"/>
    <property type="match status" value="1"/>
</dbReference>
<dbReference type="RefSeq" id="WP_052314019.1">
    <property type="nucleotide sequence ID" value="NZ_JBIAMX010000007.1"/>
</dbReference>
<reference evidence="1 2" key="1">
    <citation type="submission" date="2024-10" db="EMBL/GenBank/DDBJ databases">
        <title>The Natural Products Discovery Center: Release of the First 8490 Sequenced Strains for Exploring Actinobacteria Biosynthetic Diversity.</title>
        <authorList>
            <person name="Kalkreuter E."/>
            <person name="Kautsar S.A."/>
            <person name="Yang D."/>
            <person name="Bader C.D."/>
            <person name="Teijaro C.N."/>
            <person name="Fluegel L."/>
            <person name="Davis C.M."/>
            <person name="Simpson J.R."/>
            <person name="Lauterbach L."/>
            <person name="Steele A.D."/>
            <person name="Gui C."/>
            <person name="Meng S."/>
            <person name="Li G."/>
            <person name="Viehrig K."/>
            <person name="Ye F."/>
            <person name="Su P."/>
            <person name="Kiefer A.F."/>
            <person name="Nichols A."/>
            <person name="Cepeda A.J."/>
            <person name="Yan W."/>
            <person name="Fan B."/>
            <person name="Jiang Y."/>
            <person name="Adhikari A."/>
            <person name="Zheng C.-J."/>
            <person name="Schuster L."/>
            <person name="Cowan T.M."/>
            <person name="Smanski M.J."/>
            <person name="Chevrette M.G."/>
            <person name="De Carvalho L.P.S."/>
            <person name="Shen B."/>
        </authorList>
    </citation>
    <scope>NUCLEOTIDE SEQUENCE [LARGE SCALE GENOMIC DNA]</scope>
    <source>
        <strain evidence="1 2">NPDC004045</strain>
    </source>
</reference>
<dbReference type="PANTHER" id="PTHR34853:SF1">
    <property type="entry name" value="LIPASE 5"/>
    <property type="match status" value="1"/>
</dbReference>
<name>A0ABW6PNA4_9NOCA</name>
<proteinExistence type="predicted"/>
<dbReference type="Pfam" id="PF03583">
    <property type="entry name" value="LIP"/>
    <property type="match status" value="1"/>
</dbReference>
<organism evidence="1 2">
    <name type="scientific">Nocardia thailandica</name>
    <dbReference type="NCBI Taxonomy" id="257275"/>
    <lineage>
        <taxon>Bacteria</taxon>
        <taxon>Bacillati</taxon>
        <taxon>Actinomycetota</taxon>
        <taxon>Actinomycetes</taxon>
        <taxon>Mycobacteriales</taxon>
        <taxon>Nocardiaceae</taxon>
        <taxon>Nocardia</taxon>
    </lineage>
</organism>
<accession>A0ABW6PNA4</accession>
<comment type="caution">
    <text evidence="1">The sequence shown here is derived from an EMBL/GenBank/DDBJ whole genome shotgun (WGS) entry which is preliminary data.</text>
</comment>
<dbReference type="InterPro" id="IPR005152">
    <property type="entry name" value="Lipase_secreted"/>
</dbReference>
<dbReference type="PIRSF" id="PIRSF029171">
    <property type="entry name" value="Esterase_LipA"/>
    <property type="match status" value="1"/>
</dbReference>
<protein>
    <submittedName>
        <fullName evidence="1">Lipase family protein</fullName>
    </submittedName>
</protein>
<dbReference type="EMBL" id="JBIAMX010000007">
    <property type="protein sequence ID" value="MFF0543891.1"/>
    <property type="molecule type" value="Genomic_DNA"/>
</dbReference>
<dbReference type="InterPro" id="IPR029058">
    <property type="entry name" value="AB_hydrolase_fold"/>
</dbReference>
<dbReference type="Gene3D" id="1.10.260.130">
    <property type="match status" value="1"/>
</dbReference>